<evidence type="ECO:0000256" key="1">
    <source>
        <dbReference type="ARBA" id="ARBA00023015"/>
    </source>
</evidence>
<dbReference type="InterPro" id="IPR018060">
    <property type="entry name" value="HTH_AraC"/>
</dbReference>
<keyword evidence="3" id="KW-0804">Transcription</keyword>
<dbReference type="SMART" id="SM00342">
    <property type="entry name" value="HTH_ARAC"/>
    <property type="match status" value="1"/>
</dbReference>
<dbReference type="Gene3D" id="1.10.10.60">
    <property type="entry name" value="Homeodomain-like"/>
    <property type="match status" value="1"/>
</dbReference>
<dbReference type="PROSITE" id="PS01124">
    <property type="entry name" value="HTH_ARAC_FAMILY_2"/>
    <property type="match status" value="1"/>
</dbReference>
<evidence type="ECO:0000256" key="2">
    <source>
        <dbReference type="ARBA" id="ARBA00023125"/>
    </source>
</evidence>
<dbReference type="Pfam" id="PF12833">
    <property type="entry name" value="HTH_18"/>
    <property type="match status" value="1"/>
</dbReference>
<keyword evidence="2" id="KW-0238">DNA-binding</keyword>
<dbReference type="InterPro" id="IPR046532">
    <property type="entry name" value="DUF6597"/>
</dbReference>
<dbReference type="Pfam" id="PF20240">
    <property type="entry name" value="DUF6597"/>
    <property type="match status" value="1"/>
</dbReference>
<dbReference type="EMBL" id="CP114014">
    <property type="protein sequence ID" value="XAY07127.1"/>
    <property type="molecule type" value="Genomic_DNA"/>
</dbReference>
<dbReference type="KEGG" id="parq:DSM112329_04006"/>
<evidence type="ECO:0000256" key="3">
    <source>
        <dbReference type="ARBA" id="ARBA00023163"/>
    </source>
</evidence>
<name>A0AAU7B074_9ACTN</name>
<reference evidence="5" key="1">
    <citation type="submission" date="2022-12" db="EMBL/GenBank/DDBJ databases">
        <title>Paraconexibacter alkalitolerans sp. nov. and Baekduia alba sp. nov., isolated from soil and emended description of the genera Paraconexibacter (Chun et al., 2020) and Baekduia (An et al., 2020).</title>
        <authorList>
            <person name="Vieira S."/>
            <person name="Huber K.J."/>
            <person name="Geppert A."/>
            <person name="Wolf J."/>
            <person name="Neumann-Schaal M."/>
            <person name="Muesken M."/>
            <person name="Overmann J."/>
        </authorList>
    </citation>
    <scope>NUCLEOTIDE SEQUENCE</scope>
    <source>
        <strain evidence="5">AEG42_29</strain>
    </source>
</reference>
<evidence type="ECO:0000313" key="5">
    <source>
        <dbReference type="EMBL" id="XAY07127.1"/>
    </source>
</evidence>
<accession>A0AAU7B074</accession>
<keyword evidence="1" id="KW-0805">Transcription regulation</keyword>
<dbReference type="PANTHER" id="PTHR46796:SF15">
    <property type="entry name" value="BLL1074 PROTEIN"/>
    <property type="match status" value="1"/>
</dbReference>
<organism evidence="5">
    <name type="scientific">Paraconexibacter sp. AEG42_29</name>
    <dbReference type="NCBI Taxonomy" id="2997339"/>
    <lineage>
        <taxon>Bacteria</taxon>
        <taxon>Bacillati</taxon>
        <taxon>Actinomycetota</taxon>
        <taxon>Thermoleophilia</taxon>
        <taxon>Solirubrobacterales</taxon>
        <taxon>Paraconexibacteraceae</taxon>
        <taxon>Paraconexibacter</taxon>
    </lineage>
</organism>
<dbReference type="GO" id="GO:0003700">
    <property type="term" value="F:DNA-binding transcription factor activity"/>
    <property type="evidence" value="ECO:0007669"/>
    <property type="project" value="InterPro"/>
</dbReference>
<protein>
    <recommendedName>
        <fullName evidence="4">HTH araC/xylS-type domain-containing protein</fullName>
    </recommendedName>
</protein>
<dbReference type="InterPro" id="IPR050204">
    <property type="entry name" value="AraC_XylS_family_regulators"/>
</dbReference>
<dbReference type="AlphaFoldDB" id="A0AAU7B074"/>
<proteinExistence type="predicted"/>
<evidence type="ECO:0000259" key="4">
    <source>
        <dbReference type="PROSITE" id="PS01124"/>
    </source>
</evidence>
<gene>
    <name evidence="5" type="ORF">DSM112329_04006</name>
</gene>
<sequence>MGILRRVVVYREHPVPPALRWALACGWTLRAGPRGVLGWPVLPDAHMDIVATAGGVQLAGPATVVQLSRLGPGEAVAGVRLRPGTATALLGVPASAVRDEHVDLAALWPALARRHGWDADAIAASGPGGRLRALYALLATRLPDAAPPDDLVRHAVARIRHGAPSVTSLAAETGLTTRQLLRRFDAAVGYGPKRLQRIVRLQRGLELHRREPAVPLAALAAQAGYADQAHLTRDWHALTGATPARLLATRVVDVAPAPAEPGRRVER</sequence>
<feature type="domain" description="HTH araC/xylS-type" evidence="4">
    <location>
        <begin position="149"/>
        <end position="249"/>
    </location>
</feature>
<dbReference type="PANTHER" id="PTHR46796">
    <property type="entry name" value="HTH-TYPE TRANSCRIPTIONAL ACTIVATOR RHAS-RELATED"/>
    <property type="match status" value="1"/>
</dbReference>
<dbReference type="GO" id="GO:0043565">
    <property type="term" value="F:sequence-specific DNA binding"/>
    <property type="evidence" value="ECO:0007669"/>
    <property type="project" value="InterPro"/>
</dbReference>